<evidence type="ECO:0000313" key="15">
    <source>
        <dbReference type="Proteomes" id="UP000230914"/>
    </source>
</evidence>
<dbReference type="Pfam" id="PF02744">
    <property type="entry name" value="GalP_UDP_tr_C"/>
    <property type="match status" value="1"/>
</dbReference>
<dbReference type="GO" id="GO:0008108">
    <property type="term" value="F:UDP-glucose:hexose-1-phosphate uridylyltransferase activity"/>
    <property type="evidence" value="ECO:0007669"/>
    <property type="project" value="UniProtKB-UniRule"/>
</dbReference>
<feature type="binding site" evidence="11">
    <location>
        <position position="178"/>
    </location>
    <ligand>
        <name>Fe cation</name>
        <dbReference type="ChEBI" id="CHEBI:24875"/>
    </ligand>
</feature>
<dbReference type="PANTHER" id="PTHR42763:SF2">
    <property type="entry name" value="ADP-GLUCOSE PHOSPHORYLASE"/>
    <property type="match status" value="1"/>
</dbReference>
<dbReference type="NCBIfam" id="TIGR00209">
    <property type="entry name" value="galT_1"/>
    <property type="match status" value="1"/>
</dbReference>
<evidence type="ECO:0000256" key="7">
    <source>
        <dbReference type="ARBA" id="ARBA00023277"/>
    </source>
</evidence>
<organism evidence="14 15">
    <name type="scientific">Ilumatobacter coccineus</name>
    <dbReference type="NCBI Taxonomy" id="467094"/>
    <lineage>
        <taxon>Bacteria</taxon>
        <taxon>Bacillati</taxon>
        <taxon>Actinomycetota</taxon>
        <taxon>Acidimicrobiia</taxon>
        <taxon>Acidimicrobiales</taxon>
        <taxon>Ilumatobacteraceae</taxon>
        <taxon>Ilumatobacter</taxon>
    </lineage>
</organism>
<keyword evidence="6" id="KW-0299">Galactose metabolism</keyword>
<dbReference type="AlphaFoldDB" id="A0A2G6KH30"/>
<comment type="caution">
    <text evidence="14">The sequence shown here is derived from an EMBL/GenBank/DDBJ whole genome shotgun (WGS) entry which is preliminary data.</text>
</comment>
<accession>A0A2G6KH30</accession>
<evidence type="ECO:0000256" key="5">
    <source>
        <dbReference type="ARBA" id="ARBA00022833"/>
    </source>
</evidence>
<dbReference type="Proteomes" id="UP000230914">
    <property type="component" value="Unassembled WGS sequence"/>
</dbReference>
<evidence type="ECO:0000256" key="9">
    <source>
        <dbReference type="PIRSR" id="PIRSR000808-1"/>
    </source>
</evidence>
<feature type="binding site" evidence="11">
    <location>
        <position position="273"/>
    </location>
    <ligand>
        <name>Fe cation</name>
        <dbReference type="ChEBI" id="CHEBI:24875"/>
    </ligand>
</feature>
<evidence type="ECO:0000256" key="1">
    <source>
        <dbReference type="ARBA" id="ARBA00010951"/>
    </source>
</evidence>
<evidence type="ECO:0000256" key="11">
    <source>
        <dbReference type="PIRSR" id="PIRSR000808-4"/>
    </source>
</evidence>
<proteinExistence type="inferred from homology"/>
<comment type="similarity">
    <text evidence="1">Belongs to the galactose-1-phosphate uridylyltransferase type 1 family.</text>
</comment>
<feature type="binding site" evidence="11">
    <location>
        <position position="286"/>
    </location>
    <ligand>
        <name>Fe cation</name>
        <dbReference type="ChEBI" id="CHEBI:24875"/>
    </ligand>
</feature>
<evidence type="ECO:0000256" key="2">
    <source>
        <dbReference type="ARBA" id="ARBA00022679"/>
    </source>
</evidence>
<dbReference type="InterPro" id="IPR005850">
    <property type="entry name" value="GalP_Utransf_C"/>
</dbReference>
<feature type="active site" description="Tele-UMP-histidine intermediate" evidence="9">
    <location>
        <position position="162"/>
    </location>
</feature>
<comment type="cofactor">
    <cofactor evidence="11">
        <name>Fe cation</name>
        <dbReference type="ChEBI" id="CHEBI:24875"/>
    </cofactor>
    <text evidence="11">Binds 1 Fe cation per subunit.</text>
</comment>
<keyword evidence="11" id="KW-0408">Iron</keyword>
<keyword evidence="3 14" id="KW-0548">Nucleotidyltransferase</keyword>
<dbReference type="EC" id="2.7.7.12" evidence="8"/>
<dbReference type="PANTHER" id="PTHR42763">
    <property type="entry name" value="ADP-GLUCOSE PHOSPHORYLASE"/>
    <property type="match status" value="1"/>
</dbReference>
<dbReference type="InterPro" id="IPR036265">
    <property type="entry name" value="HIT-like_sf"/>
</dbReference>
<evidence type="ECO:0000259" key="13">
    <source>
        <dbReference type="Pfam" id="PF02744"/>
    </source>
</evidence>
<protein>
    <recommendedName>
        <fullName evidence="8">Galactose-1-phosphate uridylyltransferase</fullName>
        <ecNumber evidence="8">2.7.7.12</ecNumber>
    </recommendedName>
</protein>
<dbReference type="SUPFAM" id="SSF54197">
    <property type="entry name" value="HIT-like"/>
    <property type="match status" value="2"/>
</dbReference>
<keyword evidence="7" id="KW-0119">Carbohydrate metabolism</keyword>
<evidence type="ECO:0000256" key="10">
    <source>
        <dbReference type="PIRSR" id="PIRSR000808-3"/>
    </source>
</evidence>
<dbReference type="UniPathway" id="UPA00214"/>
<feature type="binding site" evidence="10">
    <location>
        <position position="45"/>
    </location>
    <ligand>
        <name>Zn(2+)</name>
        <dbReference type="ChEBI" id="CHEBI:29105"/>
    </ligand>
</feature>
<comment type="cofactor">
    <cofactor evidence="10">
        <name>Zn(2+)</name>
        <dbReference type="ChEBI" id="CHEBI:29105"/>
    </cofactor>
    <text evidence="10">Binds 1 zinc ion per subunit.</text>
</comment>
<evidence type="ECO:0000259" key="12">
    <source>
        <dbReference type="Pfam" id="PF01087"/>
    </source>
</evidence>
<feature type="binding site" evidence="10">
    <location>
        <position position="109"/>
    </location>
    <ligand>
        <name>Zn(2+)</name>
        <dbReference type="ChEBI" id="CHEBI:29105"/>
    </ligand>
</feature>
<dbReference type="GO" id="GO:0008270">
    <property type="term" value="F:zinc ion binding"/>
    <property type="evidence" value="ECO:0007669"/>
    <property type="project" value="InterPro"/>
</dbReference>
<name>A0A2G6KH30_9ACTN</name>
<evidence type="ECO:0000256" key="3">
    <source>
        <dbReference type="ARBA" id="ARBA00022695"/>
    </source>
</evidence>
<dbReference type="Gene3D" id="3.30.428.10">
    <property type="entry name" value="HIT-like"/>
    <property type="match status" value="2"/>
</dbReference>
<feature type="domain" description="Galactose-1-phosphate uridyl transferase N-terminal" evidence="12">
    <location>
        <begin position="2"/>
        <end position="172"/>
    </location>
</feature>
<keyword evidence="4 10" id="KW-0479">Metal-binding</keyword>
<sequence length="326" mass="36042">MSQMRLNQLTGRWVTIVAERAERPTDFAPRSDSAALVALRPCPFCPGHDTSEPTYEKCDDDGAWSLRILPNLYPAFDGDEGFAVHNHGPIHVSAEGTGLHEVFVYTPEHDAALNTLNDDQAGDFMLALKTRFHDHADRTNIRYTQAIVNHGREAGASVAHPHGQILGLPFVPNEILSEERAFSRFAGGCLLCTTVEAELVAEERVVMATDDVLVVCPYWSGSPYELLIIPRHHETHLENCSDEGLIRVGQTLRDVTKALNSTLGDVAYNVGFHTAPHHHSGTYHWHIHIWPNLMTLAGFERGTGVMINIVPPEQAAEILRSAITQP</sequence>
<dbReference type="GO" id="GO:0006012">
    <property type="term" value="P:galactose metabolic process"/>
    <property type="evidence" value="ECO:0007669"/>
    <property type="project" value="UniProtKB-UniRule"/>
</dbReference>
<dbReference type="EMBL" id="PDSL01000022">
    <property type="protein sequence ID" value="PIE34119.1"/>
    <property type="molecule type" value="Genomic_DNA"/>
</dbReference>
<evidence type="ECO:0000256" key="6">
    <source>
        <dbReference type="ARBA" id="ARBA00023144"/>
    </source>
</evidence>
<dbReference type="PIRSF" id="PIRSF000808">
    <property type="entry name" value="GalT"/>
    <property type="match status" value="1"/>
</dbReference>
<gene>
    <name evidence="14" type="primary">galT</name>
    <name evidence="14" type="ORF">CSA55_01375</name>
</gene>
<evidence type="ECO:0000256" key="8">
    <source>
        <dbReference type="NCBIfam" id="TIGR00209"/>
    </source>
</evidence>
<dbReference type="InterPro" id="IPR001937">
    <property type="entry name" value="GalP_UDPtransf1"/>
</dbReference>
<keyword evidence="2 14" id="KW-0808">Transferase</keyword>
<keyword evidence="5 10" id="KW-0862">Zinc</keyword>
<feature type="domain" description="Galactose-1-phosphate uridyl transferase C-terminal" evidence="13">
    <location>
        <begin position="187"/>
        <end position="295"/>
    </location>
</feature>
<feature type="binding site" evidence="11">
    <location>
        <position position="288"/>
    </location>
    <ligand>
        <name>Fe cation</name>
        <dbReference type="ChEBI" id="CHEBI:24875"/>
    </ligand>
</feature>
<dbReference type="InterPro" id="IPR005849">
    <property type="entry name" value="GalP_Utransf_N"/>
</dbReference>
<dbReference type="InterPro" id="IPR053177">
    <property type="entry name" value="ADP-glucose_phosphorylase"/>
</dbReference>
<evidence type="ECO:0000313" key="14">
    <source>
        <dbReference type="EMBL" id="PIE34119.1"/>
    </source>
</evidence>
<evidence type="ECO:0000256" key="4">
    <source>
        <dbReference type="ARBA" id="ARBA00022723"/>
    </source>
</evidence>
<feature type="binding site" evidence="10">
    <location>
        <position position="160"/>
    </location>
    <ligand>
        <name>Zn(2+)</name>
        <dbReference type="ChEBI" id="CHEBI:29105"/>
    </ligand>
</feature>
<reference evidence="14 15" key="1">
    <citation type="submission" date="2017-10" db="EMBL/GenBank/DDBJ databases">
        <title>Novel microbial diversity and functional potential in the marine mammal oral microbiome.</title>
        <authorList>
            <person name="Dudek N.K."/>
            <person name="Sun C.L."/>
            <person name="Burstein D."/>
            <person name="Kantor R.S."/>
            <person name="Aliaga Goltsman D.S."/>
            <person name="Bik E.M."/>
            <person name="Thomas B.C."/>
            <person name="Banfield J.F."/>
            <person name="Relman D.A."/>
        </authorList>
    </citation>
    <scope>NUCLEOTIDE SEQUENCE [LARGE SCALE GENOMIC DNA]</scope>
    <source>
        <strain evidence="14">DOLJORAL78_61_10</strain>
    </source>
</reference>
<feature type="binding site" evidence="10">
    <location>
        <position position="42"/>
    </location>
    <ligand>
        <name>Zn(2+)</name>
        <dbReference type="ChEBI" id="CHEBI:29105"/>
    </ligand>
</feature>
<dbReference type="Pfam" id="PF01087">
    <property type="entry name" value="GalP_UDP_transf"/>
    <property type="match status" value="1"/>
</dbReference>